<feature type="domain" description="SWIM-type" evidence="2">
    <location>
        <begin position="117"/>
        <end position="165"/>
    </location>
</feature>
<dbReference type="Proteomes" id="UP001190700">
    <property type="component" value="Unassembled WGS sequence"/>
</dbReference>
<dbReference type="AlphaFoldDB" id="A0AAE0GHG3"/>
<reference evidence="3 4" key="1">
    <citation type="journal article" date="2015" name="Genome Biol. Evol.">
        <title>Comparative Genomics of a Bacterivorous Green Alga Reveals Evolutionary Causalities and Consequences of Phago-Mixotrophic Mode of Nutrition.</title>
        <authorList>
            <person name="Burns J.A."/>
            <person name="Paasch A."/>
            <person name="Narechania A."/>
            <person name="Kim E."/>
        </authorList>
    </citation>
    <scope>NUCLEOTIDE SEQUENCE [LARGE SCALE GENOMIC DNA]</scope>
    <source>
        <strain evidence="3 4">PLY_AMNH</strain>
    </source>
</reference>
<dbReference type="EMBL" id="LGRX02006066">
    <property type="protein sequence ID" value="KAK3277521.1"/>
    <property type="molecule type" value="Genomic_DNA"/>
</dbReference>
<evidence type="ECO:0000259" key="2">
    <source>
        <dbReference type="PROSITE" id="PS50966"/>
    </source>
</evidence>
<keyword evidence="1" id="KW-0863">Zinc-finger</keyword>
<keyword evidence="4" id="KW-1185">Reference proteome</keyword>
<keyword evidence="1" id="KW-0479">Metal-binding</keyword>
<comment type="caution">
    <text evidence="3">The sequence shown here is derived from an EMBL/GenBank/DDBJ whole genome shotgun (WGS) entry which is preliminary data.</text>
</comment>
<sequence length="208" mass="23833">MPALPGETVPILPIAPAVQILEVEEPRICKLGVRVVYEDVTPEEARGHIQRMNEDDSEDECSARMRGGVSFRSIGKRFMTKKQAGFYDAMNKMDNTDPIYLTRVEKCATDGPTMYDFTVKHLKTDGRECILQFGRKYRCSCPCFREMVERPSPCKHFLWLYSEVFKIPHMANVGYLHEPALLTSEVREILSYYEAIPTSWTLEGDPTL</sequence>
<dbReference type="InterPro" id="IPR007527">
    <property type="entry name" value="Znf_SWIM"/>
</dbReference>
<proteinExistence type="predicted"/>
<evidence type="ECO:0000313" key="4">
    <source>
        <dbReference type="Proteomes" id="UP001190700"/>
    </source>
</evidence>
<dbReference type="GO" id="GO:0008270">
    <property type="term" value="F:zinc ion binding"/>
    <property type="evidence" value="ECO:0007669"/>
    <property type="project" value="UniProtKB-KW"/>
</dbReference>
<accession>A0AAE0GHG3</accession>
<protein>
    <recommendedName>
        <fullName evidence="2">SWIM-type domain-containing protein</fullName>
    </recommendedName>
</protein>
<organism evidence="3 4">
    <name type="scientific">Cymbomonas tetramitiformis</name>
    <dbReference type="NCBI Taxonomy" id="36881"/>
    <lineage>
        <taxon>Eukaryota</taxon>
        <taxon>Viridiplantae</taxon>
        <taxon>Chlorophyta</taxon>
        <taxon>Pyramimonadophyceae</taxon>
        <taxon>Pyramimonadales</taxon>
        <taxon>Pyramimonadaceae</taxon>
        <taxon>Cymbomonas</taxon>
    </lineage>
</organism>
<evidence type="ECO:0000313" key="3">
    <source>
        <dbReference type="EMBL" id="KAK3277521.1"/>
    </source>
</evidence>
<dbReference type="PROSITE" id="PS50966">
    <property type="entry name" value="ZF_SWIM"/>
    <property type="match status" value="1"/>
</dbReference>
<name>A0AAE0GHG3_9CHLO</name>
<keyword evidence="1" id="KW-0862">Zinc</keyword>
<evidence type="ECO:0000256" key="1">
    <source>
        <dbReference type="PROSITE-ProRule" id="PRU00325"/>
    </source>
</evidence>
<gene>
    <name evidence="3" type="ORF">CYMTET_14478</name>
</gene>